<feature type="region of interest" description="Disordered" evidence="1">
    <location>
        <begin position="14"/>
        <end position="39"/>
    </location>
</feature>
<keyword evidence="3" id="KW-1185">Reference proteome</keyword>
<sequence length="219" mass="24775">MLKTVKWTQDDVRGRYNANNQGRPFQRNNARGNVVAGNAGGQNRDGNIFKDKMLLMNAHENGAVLDEEQLLFLAGEHATNFDDDVDDLALNVDHVFEADQCDAFDSDVDEAPTTHTMFMVKKPKGKCHDTFVDHMDEYHEVHEMQSDVQHNSVVDFDADYTSDSNIIPVRSVMCERQPRTCCTELNESSVRNDALMLILDEIHESGLVQSRSANKQMLK</sequence>
<reference evidence="2" key="1">
    <citation type="journal article" date="2022" name="Int. J. Mol. Sci.">
        <title>Draft Genome of Tanacetum Coccineum: Genomic Comparison of Closely Related Tanacetum-Family Plants.</title>
        <authorList>
            <person name="Yamashiro T."/>
            <person name="Shiraishi A."/>
            <person name="Nakayama K."/>
            <person name="Satake H."/>
        </authorList>
    </citation>
    <scope>NUCLEOTIDE SEQUENCE</scope>
</reference>
<feature type="compositionally biased region" description="Low complexity" evidence="1">
    <location>
        <begin position="27"/>
        <end position="37"/>
    </location>
</feature>
<comment type="caution">
    <text evidence="2">The sequence shown here is derived from an EMBL/GenBank/DDBJ whole genome shotgun (WGS) entry which is preliminary data.</text>
</comment>
<accession>A0ABQ5CQJ2</accession>
<organism evidence="2 3">
    <name type="scientific">Tanacetum coccineum</name>
    <dbReference type="NCBI Taxonomy" id="301880"/>
    <lineage>
        <taxon>Eukaryota</taxon>
        <taxon>Viridiplantae</taxon>
        <taxon>Streptophyta</taxon>
        <taxon>Embryophyta</taxon>
        <taxon>Tracheophyta</taxon>
        <taxon>Spermatophyta</taxon>
        <taxon>Magnoliopsida</taxon>
        <taxon>eudicotyledons</taxon>
        <taxon>Gunneridae</taxon>
        <taxon>Pentapetalae</taxon>
        <taxon>asterids</taxon>
        <taxon>campanulids</taxon>
        <taxon>Asterales</taxon>
        <taxon>Asteraceae</taxon>
        <taxon>Asteroideae</taxon>
        <taxon>Anthemideae</taxon>
        <taxon>Anthemidinae</taxon>
        <taxon>Tanacetum</taxon>
    </lineage>
</organism>
<dbReference type="EMBL" id="BQNB010014475">
    <property type="protein sequence ID" value="GJT28627.1"/>
    <property type="molecule type" value="Genomic_DNA"/>
</dbReference>
<evidence type="ECO:0000313" key="2">
    <source>
        <dbReference type="EMBL" id="GJT28627.1"/>
    </source>
</evidence>
<proteinExistence type="predicted"/>
<evidence type="ECO:0000256" key="1">
    <source>
        <dbReference type="SAM" id="MobiDB-lite"/>
    </source>
</evidence>
<reference evidence="2" key="2">
    <citation type="submission" date="2022-01" db="EMBL/GenBank/DDBJ databases">
        <authorList>
            <person name="Yamashiro T."/>
            <person name="Shiraishi A."/>
            <person name="Satake H."/>
            <person name="Nakayama K."/>
        </authorList>
    </citation>
    <scope>NUCLEOTIDE SEQUENCE</scope>
</reference>
<protein>
    <recommendedName>
        <fullName evidence="4">Integrase, catalytic region, zinc finger, CCHC-type, peptidase aspartic, catalytic</fullName>
    </recommendedName>
</protein>
<name>A0ABQ5CQJ2_9ASTR</name>
<evidence type="ECO:0000313" key="3">
    <source>
        <dbReference type="Proteomes" id="UP001151760"/>
    </source>
</evidence>
<dbReference type="Proteomes" id="UP001151760">
    <property type="component" value="Unassembled WGS sequence"/>
</dbReference>
<evidence type="ECO:0008006" key="4">
    <source>
        <dbReference type="Google" id="ProtNLM"/>
    </source>
</evidence>
<gene>
    <name evidence="2" type="ORF">Tco_0908902</name>
</gene>